<dbReference type="AlphaFoldDB" id="A0A2N9GBV5"/>
<keyword evidence="1" id="KW-0175">Coiled coil</keyword>
<feature type="domain" description="DUF7745" evidence="2">
    <location>
        <begin position="2"/>
        <end position="75"/>
    </location>
</feature>
<proteinExistence type="predicted"/>
<evidence type="ECO:0000313" key="3">
    <source>
        <dbReference type="EMBL" id="SPD00077.1"/>
    </source>
</evidence>
<accession>A0A2N9GBV5</accession>
<dbReference type="InterPro" id="IPR056647">
    <property type="entry name" value="DUF7745"/>
</dbReference>
<dbReference type="PANTHER" id="PTHR48200:SF1">
    <property type="entry name" value="AMINOTRANSFERASE-LIKE PLANT MOBILE DOMAIN-CONTAINING PROTEIN"/>
    <property type="match status" value="1"/>
</dbReference>
<evidence type="ECO:0000259" key="2">
    <source>
        <dbReference type="Pfam" id="PF24924"/>
    </source>
</evidence>
<sequence length="435" mass="48621">MRLRVDHGLLKALASFWDPTHCCFSIGEMDLVPTLEEYAELLQLGSPFSEMPVIPIQGPRSNRVLEKYLGLTSAVMRPEISRVDETWQEGMEEILNQRLQYHLCSEGKSIIPAILCETVQSLSYCRRQGEGVPTFCTQTVDTVLLFTGNSHDWALYLLNLPLSYYTSLALRQFGDIQYLPRLGDLSSVTFDYVPGNDISVTADFVKWREGWSPSFTLSPTIRPGVSHSSVPHSLRASTSTSQSERVAILEIELEEARAKLASLRLARASEREESVARVESMQSTLHHSNAAMANLRRDLEAQRGNISTFRAMNDFISETRVQDELDSLRSYTQALVDPSTGCPHDIVALQISVLQGDNAVLLTEVDLVQDALESDASWFNREGLPMVRALHQATRVVDFLGAKAHTVLEEHDEGDSALSTTLGRFCMETYIRLGH</sequence>
<dbReference type="Pfam" id="PF24924">
    <property type="entry name" value="DUF7745"/>
    <property type="match status" value="1"/>
</dbReference>
<protein>
    <recommendedName>
        <fullName evidence="2">DUF7745 domain-containing protein</fullName>
    </recommendedName>
</protein>
<organism evidence="3">
    <name type="scientific">Fagus sylvatica</name>
    <name type="common">Beechnut</name>
    <dbReference type="NCBI Taxonomy" id="28930"/>
    <lineage>
        <taxon>Eukaryota</taxon>
        <taxon>Viridiplantae</taxon>
        <taxon>Streptophyta</taxon>
        <taxon>Embryophyta</taxon>
        <taxon>Tracheophyta</taxon>
        <taxon>Spermatophyta</taxon>
        <taxon>Magnoliopsida</taxon>
        <taxon>eudicotyledons</taxon>
        <taxon>Gunneridae</taxon>
        <taxon>Pentapetalae</taxon>
        <taxon>rosids</taxon>
        <taxon>fabids</taxon>
        <taxon>Fagales</taxon>
        <taxon>Fagaceae</taxon>
        <taxon>Fagus</taxon>
    </lineage>
</organism>
<gene>
    <name evidence="3" type="ORF">FSB_LOCUS27959</name>
</gene>
<dbReference type="PANTHER" id="PTHR48200">
    <property type="entry name" value="PROTEIN, PUTATIVE-RELATED"/>
    <property type="match status" value="1"/>
</dbReference>
<evidence type="ECO:0000256" key="1">
    <source>
        <dbReference type="SAM" id="Coils"/>
    </source>
</evidence>
<name>A0A2N9GBV5_FAGSY</name>
<feature type="coiled-coil region" evidence="1">
    <location>
        <begin position="239"/>
        <end position="273"/>
    </location>
</feature>
<reference evidence="3" key="1">
    <citation type="submission" date="2018-02" db="EMBL/GenBank/DDBJ databases">
        <authorList>
            <person name="Cohen D.B."/>
            <person name="Kent A.D."/>
        </authorList>
    </citation>
    <scope>NUCLEOTIDE SEQUENCE</scope>
</reference>
<dbReference type="EMBL" id="OIVN01002044">
    <property type="protein sequence ID" value="SPD00077.1"/>
    <property type="molecule type" value="Genomic_DNA"/>
</dbReference>